<feature type="region of interest" description="Disordered" evidence="1">
    <location>
        <begin position="188"/>
        <end position="211"/>
    </location>
</feature>
<feature type="compositionally biased region" description="Basic and acidic residues" evidence="1">
    <location>
        <begin position="15"/>
        <end position="50"/>
    </location>
</feature>
<evidence type="ECO:0000313" key="3">
    <source>
        <dbReference type="Proteomes" id="UP000290288"/>
    </source>
</evidence>
<feature type="compositionally biased region" description="Basic and acidic residues" evidence="1">
    <location>
        <begin position="202"/>
        <end position="211"/>
    </location>
</feature>
<dbReference type="EMBL" id="SDEE01000106">
    <property type="protein sequence ID" value="RXW21464.1"/>
    <property type="molecule type" value="Genomic_DNA"/>
</dbReference>
<dbReference type="AlphaFoldDB" id="A0A4Q2DR37"/>
<evidence type="ECO:0000313" key="2">
    <source>
        <dbReference type="EMBL" id="RXW21464.1"/>
    </source>
</evidence>
<feature type="non-terminal residue" evidence="2">
    <location>
        <position position="1"/>
    </location>
</feature>
<proteinExistence type="predicted"/>
<feature type="region of interest" description="Disordered" evidence="1">
    <location>
        <begin position="224"/>
        <end position="274"/>
    </location>
</feature>
<name>A0A4Q2DR37_9AGAR</name>
<feature type="region of interest" description="Disordered" evidence="1">
    <location>
        <begin position="1"/>
        <end position="110"/>
    </location>
</feature>
<comment type="caution">
    <text evidence="2">The sequence shown here is derived from an EMBL/GenBank/DDBJ whole genome shotgun (WGS) entry which is preliminary data.</text>
</comment>
<feature type="compositionally biased region" description="Basic residues" evidence="1">
    <location>
        <begin position="51"/>
        <end position="66"/>
    </location>
</feature>
<evidence type="ECO:0000256" key="1">
    <source>
        <dbReference type="SAM" id="MobiDB-lite"/>
    </source>
</evidence>
<organism evidence="2 3">
    <name type="scientific">Candolleomyces aberdarensis</name>
    <dbReference type="NCBI Taxonomy" id="2316362"/>
    <lineage>
        <taxon>Eukaryota</taxon>
        <taxon>Fungi</taxon>
        <taxon>Dikarya</taxon>
        <taxon>Basidiomycota</taxon>
        <taxon>Agaricomycotina</taxon>
        <taxon>Agaricomycetes</taxon>
        <taxon>Agaricomycetidae</taxon>
        <taxon>Agaricales</taxon>
        <taxon>Agaricineae</taxon>
        <taxon>Psathyrellaceae</taxon>
        <taxon>Candolleomyces</taxon>
    </lineage>
</organism>
<feature type="compositionally biased region" description="Basic and acidic residues" evidence="1">
    <location>
        <begin position="101"/>
        <end position="110"/>
    </location>
</feature>
<gene>
    <name evidence="2" type="ORF">EST38_g4369</name>
</gene>
<keyword evidence="3" id="KW-1185">Reference proteome</keyword>
<protein>
    <submittedName>
        <fullName evidence="2">Uncharacterized protein</fullName>
    </submittedName>
</protein>
<reference evidence="2 3" key="1">
    <citation type="submission" date="2019-01" db="EMBL/GenBank/DDBJ databases">
        <title>Draft genome sequence of Psathyrella aberdarensis IHI B618.</title>
        <authorList>
            <person name="Buettner E."/>
            <person name="Kellner H."/>
        </authorList>
    </citation>
    <scope>NUCLEOTIDE SEQUENCE [LARGE SCALE GENOMIC DNA]</scope>
    <source>
        <strain evidence="2 3">IHI B618</strain>
    </source>
</reference>
<sequence length="274" mass="29993">LMHVMTGDVLSDTDEVIKKKEASKGPRSSKQVESEKTVEPKKSEESEAKRSKSQKGKGKGKRKGRVKSLPIVIDSEDEHFSAIEGPSSTLLKPQVGPELNTDDHLDAVTTDNDHFDYSDISLRESASDMYETNISVRPPSSCAGDSSTSSLVDYESTGDEMVVGTLIDLNIRHKPDPQALIDIDAEMETDPRTEDPGQQSQEMRETGLKRGKWEAGGRVFGLSFLPSGSDMKAKKRAREASSPRAAVSKPMRLPTSRVEVGKSYPSRVSRQVGD</sequence>
<dbReference type="Proteomes" id="UP000290288">
    <property type="component" value="Unassembled WGS sequence"/>
</dbReference>
<accession>A0A4Q2DR37</accession>